<dbReference type="InterPro" id="IPR051122">
    <property type="entry name" value="SDR_DHRS6-like"/>
</dbReference>
<dbReference type="PRINTS" id="PR00081">
    <property type="entry name" value="GDHRDH"/>
</dbReference>
<dbReference type="PANTHER" id="PTHR43477">
    <property type="entry name" value="DIHYDROANTICAPSIN 7-DEHYDROGENASE"/>
    <property type="match status" value="1"/>
</dbReference>
<dbReference type="Proteomes" id="UP000023541">
    <property type="component" value="Unassembled WGS sequence"/>
</dbReference>
<dbReference type="STRING" id="1317122.ATO12_00425"/>
<gene>
    <name evidence="3" type="ORF">ATO12_00425</name>
</gene>
<dbReference type="InterPro" id="IPR036291">
    <property type="entry name" value="NAD(P)-bd_dom_sf"/>
</dbReference>
<proteinExistence type="inferred from homology"/>
<organism evidence="3 4">
    <name type="scientific">Aquimarina atlantica</name>
    <dbReference type="NCBI Taxonomy" id="1317122"/>
    <lineage>
        <taxon>Bacteria</taxon>
        <taxon>Pseudomonadati</taxon>
        <taxon>Bacteroidota</taxon>
        <taxon>Flavobacteriia</taxon>
        <taxon>Flavobacteriales</taxon>
        <taxon>Flavobacteriaceae</taxon>
        <taxon>Aquimarina</taxon>
    </lineage>
</organism>
<accession>A0A023BZ56</accession>
<evidence type="ECO:0000313" key="4">
    <source>
        <dbReference type="Proteomes" id="UP000023541"/>
    </source>
</evidence>
<keyword evidence="4" id="KW-1185">Reference proteome</keyword>
<dbReference type="PANTHER" id="PTHR43477:SF1">
    <property type="entry name" value="DIHYDROANTICAPSIN 7-DEHYDROGENASE"/>
    <property type="match status" value="1"/>
</dbReference>
<comment type="caution">
    <text evidence="3">The sequence shown here is derived from an EMBL/GenBank/DDBJ whole genome shotgun (WGS) entry which is preliminary data.</text>
</comment>
<evidence type="ECO:0000256" key="2">
    <source>
        <dbReference type="ARBA" id="ARBA00023002"/>
    </source>
</evidence>
<comment type="similarity">
    <text evidence="1">Belongs to the short-chain dehydrogenases/reductases (SDR) family.</text>
</comment>
<dbReference type="SUPFAM" id="SSF51735">
    <property type="entry name" value="NAD(P)-binding Rossmann-fold domains"/>
    <property type="match status" value="1"/>
</dbReference>
<dbReference type="InterPro" id="IPR002347">
    <property type="entry name" value="SDR_fam"/>
</dbReference>
<dbReference type="eggNOG" id="COG1028">
    <property type="taxonomic scope" value="Bacteria"/>
</dbReference>
<dbReference type="GO" id="GO:0016491">
    <property type="term" value="F:oxidoreductase activity"/>
    <property type="evidence" value="ECO:0007669"/>
    <property type="project" value="UniProtKB-KW"/>
</dbReference>
<dbReference type="EMBL" id="AQRA01000001">
    <property type="protein sequence ID" value="EZH75275.1"/>
    <property type="molecule type" value="Genomic_DNA"/>
</dbReference>
<reference evidence="3 4" key="1">
    <citation type="submission" date="2014-04" db="EMBL/GenBank/DDBJ databases">
        <title>Aquimarina sp. 22II-S11-z7 Genome Sequencing.</title>
        <authorList>
            <person name="Lai Q."/>
        </authorList>
    </citation>
    <scope>NUCLEOTIDE SEQUENCE [LARGE SCALE GENOMIC DNA]</scope>
    <source>
        <strain evidence="3 4">22II-S11-z7</strain>
    </source>
</reference>
<dbReference type="OrthoDB" id="9803333at2"/>
<protein>
    <submittedName>
        <fullName evidence="3">Oxidoreductase</fullName>
    </submittedName>
</protein>
<dbReference type="Pfam" id="PF13561">
    <property type="entry name" value="adh_short_C2"/>
    <property type="match status" value="1"/>
</dbReference>
<keyword evidence="2" id="KW-0560">Oxidoreductase</keyword>
<sequence>MRKNILLIGGSHGIGFEIALKLYNEHNIFIASRTSENLGNLEVTHIPYDASRDEIDTSVLPERIDGFVYCPGSINLKPFNMLTPKVFEEDMQINFMFLVKIIHTLLPKLKNSKQTSLVFFSTVAVKVGMPFHTSIAAAKGAIEGFAKALAAEYAPKFRVNVIAPSLTNTPLAKGLLSNEKKKELMDNRHPMKRVGQAEDVANIARFLLSDDSSWITGQVIGVDGGMSTLNVN</sequence>
<dbReference type="AlphaFoldDB" id="A0A023BZ56"/>
<evidence type="ECO:0000313" key="3">
    <source>
        <dbReference type="EMBL" id="EZH75275.1"/>
    </source>
</evidence>
<dbReference type="CDD" id="cd05233">
    <property type="entry name" value="SDR_c"/>
    <property type="match status" value="1"/>
</dbReference>
<name>A0A023BZ56_9FLAO</name>
<evidence type="ECO:0000256" key="1">
    <source>
        <dbReference type="ARBA" id="ARBA00006484"/>
    </source>
</evidence>
<dbReference type="Gene3D" id="3.40.50.720">
    <property type="entry name" value="NAD(P)-binding Rossmann-like Domain"/>
    <property type="match status" value="1"/>
</dbReference>
<dbReference type="RefSeq" id="WP_034237623.1">
    <property type="nucleotide sequence ID" value="NZ_AQRA01000001.1"/>
</dbReference>